<evidence type="ECO:0000313" key="2">
    <source>
        <dbReference type="Proteomes" id="UP000187001"/>
    </source>
</evidence>
<name>A0ABD6QPB1_MYCFO</name>
<dbReference type="AlphaFoldDB" id="A0ABD6QPB1"/>
<dbReference type="EMBL" id="MBER01000047">
    <property type="protein sequence ID" value="OMC47619.1"/>
    <property type="molecule type" value="Genomic_DNA"/>
</dbReference>
<protein>
    <submittedName>
        <fullName evidence="1">Uncharacterized protein</fullName>
    </submittedName>
</protein>
<proteinExistence type="predicted"/>
<organism evidence="1 2">
    <name type="scientific">Mycolicibacterium fortuitum</name>
    <name type="common">Mycobacterium fortuitum</name>
    <dbReference type="NCBI Taxonomy" id="1766"/>
    <lineage>
        <taxon>Bacteria</taxon>
        <taxon>Bacillati</taxon>
        <taxon>Actinomycetota</taxon>
        <taxon>Actinomycetes</taxon>
        <taxon>Mycobacteriales</taxon>
        <taxon>Mycobacteriaceae</taxon>
        <taxon>Mycolicibacterium</taxon>
    </lineage>
</organism>
<comment type="caution">
    <text evidence="1">The sequence shown here is derived from an EMBL/GenBank/DDBJ whole genome shotgun (WGS) entry which is preliminary data.</text>
</comment>
<reference evidence="1 2" key="1">
    <citation type="submission" date="2016-07" db="EMBL/GenBank/DDBJ databases">
        <authorList>
            <person name="Sutton G."/>
            <person name="Brinkac L."/>
            <person name="Sanka R."/>
            <person name="Adams M."/>
            <person name="Lau E."/>
            <person name="Kumar A."/>
            <person name="Macaden R."/>
        </authorList>
    </citation>
    <scope>NUCLEOTIDE SEQUENCE [LARGE SCALE GENOMIC DNA]</scope>
    <source>
        <strain evidence="1 2">GA-0871</strain>
    </source>
</reference>
<accession>A0ABD6QPB1</accession>
<gene>
    <name evidence="1" type="ORF">A5742_23355</name>
</gene>
<evidence type="ECO:0000313" key="1">
    <source>
        <dbReference type="EMBL" id="OMC47619.1"/>
    </source>
</evidence>
<dbReference type="Proteomes" id="UP000187001">
    <property type="component" value="Unassembled WGS sequence"/>
</dbReference>
<dbReference type="RefSeq" id="WP_076204269.1">
    <property type="nucleotide sequence ID" value="NZ_MBER01000047.1"/>
</dbReference>
<sequence>MASDERQTEQFMARVVELLHGVTLVPFDREGRQRAVDYVFGSDHTGGAVEVTTLQDGRAAAWWTKLDDGEKTISCPSPRGWLVTITLSARLDELQRRLPAVVAACDRQNADRPADVPWTDRDDDLRWFVSGKNNLRVSEASKPGTIRIQMPTSGGFVSSATDGVDADLAQIMSSGLLRRKLDKLRDHLGVAERHLAIGVDLYGPVHLVDRLLTKRGSLPKYEPPEDFAATHVWICGGFGQAVLGWEQTGGWTWHTLPQPDRPVHVEPAPN</sequence>